<accession>A0ABV5C815</accession>
<comment type="caution">
    <text evidence="2">The sequence shown here is derived from an EMBL/GenBank/DDBJ whole genome shotgun (WGS) entry which is preliminary data.</text>
</comment>
<evidence type="ECO:0000259" key="1">
    <source>
        <dbReference type="Pfam" id="PF13460"/>
    </source>
</evidence>
<dbReference type="PANTHER" id="PTHR15020:SF50">
    <property type="entry name" value="UPF0659 PROTEIN YMR090W"/>
    <property type="match status" value="1"/>
</dbReference>
<dbReference type="Gene3D" id="3.40.50.720">
    <property type="entry name" value="NAD(P)-binding Rossmann-like Domain"/>
    <property type="match status" value="1"/>
</dbReference>
<organism evidence="2 3">
    <name type="scientific">Paenibacillus medicaginis</name>
    <dbReference type="NCBI Taxonomy" id="1470560"/>
    <lineage>
        <taxon>Bacteria</taxon>
        <taxon>Bacillati</taxon>
        <taxon>Bacillota</taxon>
        <taxon>Bacilli</taxon>
        <taxon>Bacillales</taxon>
        <taxon>Paenibacillaceae</taxon>
        <taxon>Paenibacillus</taxon>
    </lineage>
</organism>
<dbReference type="Proteomes" id="UP001580430">
    <property type="component" value="Unassembled WGS sequence"/>
</dbReference>
<dbReference type="InterPro" id="IPR036291">
    <property type="entry name" value="NAD(P)-bd_dom_sf"/>
</dbReference>
<evidence type="ECO:0000313" key="3">
    <source>
        <dbReference type="Proteomes" id="UP001580430"/>
    </source>
</evidence>
<keyword evidence="3" id="KW-1185">Reference proteome</keyword>
<dbReference type="InterPro" id="IPR016040">
    <property type="entry name" value="NAD(P)-bd_dom"/>
</dbReference>
<sequence>MKLFVVGANGGIGRLIVSQALSDNHEVTAFVRRTDGLDLNHSNLKVVIGNILEDQHKLQNAMRGHDAVISALGNGLVIKGTGGKILNHAMSSVVQAMNVNSIKRLSLLMSYGAGETLSNANIFIKFLGYTFFRKDFADLSAAEKVVVESNLEWTIAYFGSLTDETDKNKYIASSSLKTPAKLTISRACVADFVLTSVTDRKFVKQRAVLSRWNG</sequence>
<name>A0ABV5C815_9BACL</name>
<dbReference type="Pfam" id="PF13460">
    <property type="entry name" value="NAD_binding_10"/>
    <property type="match status" value="1"/>
</dbReference>
<reference evidence="2 3" key="1">
    <citation type="submission" date="2024-09" db="EMBL/GenBank/DDBJ databases">
        <title>Paenibacillus zeirhizospherea sp. nov., isolated from surface of the maize (Zea mays) roots in a horticulture field, Hungary.</title>
        <authorList>
            <person name="Marton D."/>
            <person name="Farkas M."/>
            <person name="Bedics A."/>
            <person name="Toth E."/>
            <person name="Tancsics A."/>
            <person name="Boka K."/>
            <person name="Marati G."/>
            <person name="Kriszt B."/>
            <person name="Cserhati M."/>
        </authorList>
    </citation>
    <scope>NUCLEOTIDE SEQUENCE [LARGE SCALE GENOMIC DNA]</scope>
    <source>
        <strain evidence="2 3">JCM 18446</strain>
    </source>
</reference>
<gene>
    <name evidence="2" type="ORF">ACE5LO_25090</name>
</gene>
<dbReference type="EMBL" id="JBHIRY010000041">
    <property type="protein sequence ID" value="MFB5763657.1"/>
    <property type="molecule type" value="Genomic_DNA"/>
</dbReference>
<dbReference type="RefSeq" id="WP_375522661.1">
    <property type="nucleotide sequence ID" value="NZ_JBHIRY010000041.1"/>
</dbReference>
<dbReference type="SUPFAM" id="SSF51735">
    <property type="entry name" value="NAD(P)-binding Rossmann-fold domains"/>
    <property type="match status" value="1"/>
</dbReference>
<feature type="domain" description="NAD(P)-binding" evidence="1">
    <location>
        <begin position="7"/>
        <end position="199"/>
    </location>
</feature>
<dbReference type="PANTHER" id="PTHR15020">
    <property type="entry name" value="FLAVIN REDUCTASE-RELATED"/>
    <property type="match status" value="1"/>
</dbReference>
<proteinExistence type="predicted"/>
<protein>
    <submittedName>
        <fullName evidence="2">NAD(P)-dependent oxidoreductase</fullName>
    </submittedName>
</protein>
<evidence type="ECO:0000313" key="2">
    <source>
        <dbReference type="EMBL" id="MFB5763657.1"/>
    </source>
</evidence>